<dbReference type="AlphaFoldDB" id="A0A9P7FZR0"/>
<sequence length="362" mass="40569">MQSRITLDIPEEEPLESLSTPALVDLAKVAVRGPRSWDSGSTTTIKRQYHIHIPDLAEGAGHHKHRNVKLVAGGQYLLSLGFNTLSCWSVAKDRKIWEYTFPDGYSSDTGEHVFGEEVVNGGDALILMVCLNSSTLEVQRHIKFIKCSREAESPYQLGEPITSIWDSILLRIWDYGSIAQFWRSGATITMESGPEPILQRKITVPSNYPPELTVLSACAHPFHDDIYRVWVYLSSMLSPPYTGSIMSIGESIGISYEIALNQRSPLLAVLSQRSEAKAARSFRLYSPSVSFSGHLVAHPRYLEWYEILRELILPLHHLESWLTYLGLEDAEEVAKACQVSEYSGALVSHRPGEDTISVTYYV</sequence>
<evidence type="ECO:0000313" key="1">
    <source>
        <dbReference type="EMBL" id="KAG5638215.1"/>
    </source>
</evidence>
<evidence type="ECO:0000313" key="2">
    <source>
        <dbReference type="Proteomes" id="UP000717328"/>
    </source>
</evidence>
<organism evidence="1 2">
    <name type="scientific">Sphagnurus paluster</name>
    <dbReference type="NCBI Taxonomy" id="117069"/>
    <lineage>
        <taxon>Eukaryota</taxon>
        <taxon>Fungi</taxon>
        <taxon>Dikarya</taxon>
        <taxon>Basidiomycota</taxon>
        <taxon>Agaricomycotina</taxon>
        <taxon>Agaricomycetes</taxon>
        <taxon>Agaricomycetidae</taxon>
        <taxon>Agaricales</taxon>
        <taxon>Tricholomatineae</taxon>
        <taxon>Lyophyllaceae</taxon>
        <taxon>Sphagnurus</taxon>
    </lineage>
</organism>
<dbReference type="OrthoDB" id="3047634at2759"/>
<dbReference type="EMBL" id="JABCKI010005774">
    <property type="protein sequence ID" value="KAG5638215.1"/>
    <property type="molecule type" value="Genomic_DNA"/>
</dbReference>
<protein>
    <submittedName>
        <fullName evidence="1">Uncharacterized protein</fullName>
    </submittedName>
</protein>
<comment type="caution">
    <text evidence="1">The sequence shown here is derived from an EMBL/GenBank/DDBJ whole genome shotgun (WGS) entry which is preliminary data.</text>
</comment>
<reference evidence="1" key="1">
    <citation type="submission" date="2021-02" db="EMBL/GenBank/DDBJ databases">
        <authorList>
            <person name="Nieuwenhuis M."/>
            <person name="Van De Peppel L.J.J."/>
        </authorList>
    </citation>
    <scope>NUCLEOTIDE SEQUENCE</scope>
    <source>
        <strain evidence="1">D49</strain>
    </source>
</reference>
<gene>
    <name evidence="1" type="ORF">H0H81_001216</name>
</gene>
<keyword evidence="2" id="KW-1185">Reference proteome</keyword>
<accession>A0A9P7FZR0</accession>
<name>A0A9P7FZR0_9AGAR</name>
<dbReference type="Proteomes" id="UP000717328">
    <property type="component" value="Unassembled WGS sequence"/>
</dbReference>
<reference evidence="1" key="2">
    <citation type="submission" date="2021-10" db="EMBL/GenBank/DDBJ databases">
        <title>Phylogenomics reveals ancestral predisposition of the termite-cultivated fungus Termitomyces towards a domesticated lifestyle.</title>
        <authorList>
            <person name="Auxier B."/>
            <person name="Grum-Grzhimaylo A."/>
            <person name="Cardenas M.E."/>
            <person name="Lodge J.D."/>
            <person name="Laessoe T."/>
            <person name="Pedersen O."/>
            <person name="Smith M.E."/>
            <person name="Kuyper T.W."/>
            <person name="Franco-Molano E.A."/>
            <person name="Baroni T.J."/>
            <person name="Aanen D.K."/>
        </authorList>
    </citation>
    <scope>NUCLEOTIDE SEQUENCE</scope>
    <source>
        <strain evidence="1">D49</strain>
    </source>
</reference>
<proteinExistence type="predicted"/>